<evidence type="ECO:0000256" key="6">
    <source>
        <dbReference type="ARBA" id="ARBA00022692"/>
    </source>
</evidence>
<dbReference type="CDD" id="cd06261">
    <property type="entry name" value="TM_PBP2"/>
    <property type="match status" value="1"/>
</dbReference>
<dbReference type="InterPro" id="IPR051789">
    <property type="entry name" value="Bact_Polyamine_Transport"/>
</dbReference>
<dbReference type="GO" id="GO:0005886">
    <property type="term" value="C:plasma membrane"/>
    <property type="evidence" value="ECO:0007669"/>
    <property type="project" value="UniProtKB-SubCell"/>
</dbReference>
<evidence type="ECO:0000256" key="1">
    <source>
        <dbReference type="ARBA" id="ARBA00004429"/>
    </source>
</evidence>
<dbReference type="EMBL" id="WUFT01000002">
    <property type="protein sequence ID" value="NEJ69570.1"/>
    <property type="molecule type" value="Genomic_DNA"/>
</dbReference>
<keyword evidence="5" id="KW-0997">Cell inner membrane</keyword>
<dbReference type="InterPro" id="IPR000515">
    <property type="entry name" value="MetI-like"/>
</dbReference>
<evidence type="ECO:0000313" key="13">
    <source>
        <dbReference type="EMBL" id="NEJ69570.1"/>
    </source>
</evidence>
<feature type="transmembrane region" description="Helical" evidence="11">
    <location>
        <begin position="108"/>
        <end position="135"/>
    </location>
</feature>
<feature type="transmembrane region" description="Helical" evidence="11">
    <location>
        <begin position="247"/>
        <end position="268"/>
    </location>
</feature>
<accession>A0A7K3U7B1</accession>
<sequence>MASFASTGEIDIKRQTGFGFIAVTCLVSLYLPILVVLIFSFNNAMSIGASWQGFSMRWYVALMRNEGFFNSAILSVAIAIAATIMSTIIGTMAALATTRAKRWRGQSATILAITSPLIIPEIVSAVSLLAFFSFIAQTFGISFGILKIVLAHTSFCIPFVYLPIKARLEGMDVTLENAAADLYADRWKTFRYVTLPLLLPGISSGAALAFIVSFDDFTITQLIAGPGETTLPLFIWSRIRNIVTPELNAMCTALLVVSIAFIVLSFLLTKMKQN</sequence>
<dbReference type="AlphaFoldDB" id="A0A7K3U7B1"/>
<evidence type="ECO:0000259" key="12">
    <source>
        <dbReference type="PROSITE" id="PS50928"/>
    </source>
</evidence>
<comment type="caution">
    <text evidence="13">The sequence shown here is derived from an EMBL/GenBank/DDBJ whole genome shotgun (WGS) entry which is preliminary data.</text>
</comment>
<feature type="domain" description="ABC transmembrane type-1" evidence="12">
    <location>
        <begin position="72"/>
        <end position="268"/>
    </location>
</feature>
<comment type="subcellular location">
    <subcellularLocation>
        <location evidence="1">Cell inner membrane</location>
        <topology evidence="1">Multi-pass membrane protein</topology>
    </subcellularLocation>
    <subcellularLocation>
        <location evidence="11">Cell membrane</location>
        <topology evidence="11">Multi-pass membrane protein</topology>
    </subcellularLocation>
</comment>
<organism evidence="13 14">
    <name type="scientific">Rhizobium phaseoli</name>
    <dbReference type="NCBI Taxonomy" id="396"/>
    <lineage>
        <taxon>Bacteria</taxon>
        <taxon>Pseudomonadati</taxon>
        <taxon>Pseudomonadota</taxon>
        <taxon>Alphaproteobacteria</taxon>
        <taxon>Hyphomicrobiales</taxon>
        <taxon>Rhizobiaceae</taxon>
        <taxon>Rhizobium/Agrobacterium group</taxon>
        <taxon>Rhizobium</taxon>
    </lineage>
</organism>
<evidence type="ECO:0000256" key="8">
    <source>
        <dbReference type="ARBA" id="ARBA00023136"/>
    </source>
</evidence>
<evidence type="ECO:0000256" key="10">
    <source>
        <dbReference type="ARBA" id="ARBA00039580"/>
    </source>
</evidence>
<dbReference type="PANTHER" id="PTHR43848">
    <property type="entry name" value="PUTRESCINE TRANSPORT SYSTEM PERMEASE PROTEIN POTI"/>
    <property type="match status" value="1"/>
</dbReference>
<evidence type="ECO:0000256" key="5">
    <source>
        <dbReference type="ARBA" id="ARBA00022519"/>
    </source>
</evidence>
<feature type="transmembrane region" description="Helical" evidence="11">
    <location>
        <begin position="192"/>
        <end position="212"/>
    </location>
</feature>
<comment type="similarity">
    <text evidence="2">Belongs to the binding-protein-dependent transport system permease family. CysTW subfamily.</text>
</comment>
<feature type="transmembrane region" description="Helical" evidence="11">
    <location>
        <begin position="20"/>
        <end position="41"/>
    </location>
</feature>
<dbReference type="RefSeq" id="WP_164006607.1">
    <property type="nucleotide sequence ID" value="NZ_WUFT01000002.1"/>
</dbReference>
<dbReference type="SUPFAM" id="SSF161098">
    <property type="entry name" value="MetI-like"/>
    <property type="match status" value="1"/>
</dbReference>
<evidence type="ECO:0000256" key="9">
    <source>
        <dbReference type="ARBA" id="ARBA00037216"/>
    </source>
</evidence>
<keyword evidence="8 11" id="KW-0472">Membrane</keyword>
<dbReference type="PANTHER" id="PTHR43848:SF5">
    <property type="entry name" value="SPERMIDINE_PUTRESCINE TRANSPORT SYSTEM PERMEASE PROTEIN POTC"/>
    <property type="match status" value="1"/>
</dbReference>
<dbReference type="InterPro" id="IPR035906">
    <property type="entry name" value="MetI-like_sf"/>
</dbReference>
<reference evidence="13 14" key="1">
    <citation type="submission" date="2019-12" db="EMBL/GenBank/DDBJ databases">
        <title>Rhizobium genotypes associated with high levels of biological nitrogen fixation by grain legumes in a temperate-maritime cropping system.</title>
        <authorList>
            <person name="Maluk M."/>
            <person name="Francesc Ferrando Molina F."/>
            <person name="Lopez Del Egido L."/>
            <person name="Lafos M."/>
            <person name="Langarica-Fuentes A."/>
            <person name="Gebre Yohannes G."/>
            <person name="Young M.W."/>
            <person name="Martin P."/>
            <person name="Gantlett R."/>
            <person name="Kenicer G."/>
            <person name="Hawes C."/>
            <person name="Begg G.S."/>
            <person name="Quilliam R.S."/>
            <person name="Squire G.R."/>
            <person name="Poole P.S."/>
            <person name="Young P.W."/>
            <person name="Iannetta P.M."/>
            <person name="James E.K."/>
        </authorList>
    </citation>
    <scope>NUCLEOTIDE SEQUENCE [LARGE SCALE GENOMIC DNA]</scope>
    <source>
        <strain evidence="13 14">JHI366</strain>
    </source>
</reference>
<protein>
    <recommendedName>
        <fullName evidence="10">Spermidine/putrescine transport system permease protein PotC</fullName>
    </recommendedName>
</protein>
<proteinExistence type="inferred from homology"/>
<keyword evidence="7 11" id="KW-1133">Transmembrane helix</keyword>
<feature type="transmembrane region" description="Helical" evidence="11">
    <location>
        <begin position="72"/>
        <end position="96"/>
    </location>
</feature>
<feature type="transmembrane region" description="Helical" evidence="11">
    <location>
        <begin position="141"/>
        <end position="162"/>
    </location>
</feature>
<name>A0A7K3U7B1_9HYPH</name>
<dbReference type="GO" id="GO:0055085">
    <property type="term" value="P:transmembrane transport"/>
    <property type="evidence" value="ECO:0007669"/>
    <property type="project" value="InterPro"/>
</dbReference>
<keyword evidence="3 11" id="KW-0813">Transport</keyword>
<dbReference type="PROSITE" id="PS50928">
    <property type="entry name" value="ABC_TM1"/>
    <property type="match status" value="1"/>
</dbReference>
<keyword evidence="6 11" id="KW-0812">Transmembrane</keyword>
<keyword evidence="4" id="KW-1003">Cell membrane</keyword>
<evidence type="ECO:0000256" key="3">
    <source>
        <dbReference type="ARBA" id="ARBA00022448"/>
    </source>
</evidence>
<evidence type="ECO:0000256" key="7">
    <source>
        <dbReference type="ARBA" id="ARBA00022989"/>
    </source>
</evidence>
<dbReference type="Proteomes" id="UP000471753">
    <property type="component" value="Unassembled WGS sequence"/>
</dbReference>
<comment type="function">
    <text evidence="9">Required for the activity of the bacterial periplasmic transport system of putrescine and spermidine.</text>
</comment>
<evidence type="ECO:0000256" key="4">
    <source>
        <dbReference type="ARBA" id="ARBA00022475"/>
    </source>
</evidence>
<dbReference type="Gene3D" id="1.10.3720.10">
    <property type="entry name" value="MetI-like"/>
    <property type="match status" value="1"/>
</dbReference>
<evidence type="ECO:0000256" key="2">
    <source>
        <dbReference type="ARBA" id="ARBA00007069"/>
    </source>
</evidence>
<gene>
    <name evidence="13" type="ORF">GR197_03295</name>
</gene>
<evidence type="ECO:0000256" key="11">
    <source>
        <dbReference type="RuleBase" id="RU363032"/>
    </source>
</evidence>
<dbReference type="Pfam" id="PF00528">
    <property type="entry name" value="BPD_transp_1"/>
    <property type="match status" value="1"/>
</dbReference>
<evidence type="ECO:0000313" key="14">
    <source>
        <dbReference type="Proteomes" id="UP000471753"/>
    </source>
</evidence>